<dbReference type="Proteomes" id="UP001605036">
    <property type="component" value="Unassembled WGS sequence"/>
</dbReference>
<dbReference type="PANTHER" id="PTHR32303">
    <property type="entry name" value="QUINOPROTEIN ALCOHOL DEHYDROGENASE (CYTOCHROME C)"/>
    <property type="match status" value="1"/>
</dbReference>
<evidence type="ECO:0000313" key="3">
    <source>
        <dbReference type="Proteomes" id="UP001605036"/>
    </source>
</evidence>
<name>A0ABD1Z897_9MARC</name>
<dbReference type="Gene3D" id="2.140.10.10">
    <property type="entry name" value="Quinoprotein alcohol dehydrogenase-like superfamily"/>
    <property type="match status" value="1"/>
</dbReference>
<evidence type="ECO:0000313" key="2">
    <source>
        <dbReference type="EMBL" id="KAL2644016.1"/>
    </source>
</evidence>
<feature type="signal peptide" evidence="1">
    <location>
        <begin position="1"/>
        <end position="28"/>
    </location>
</feature>
<dbReference type="EMBL" id="JBHFFA010000002">
    <property type="protein sequence ID" value="KAL2644016.1"/>
    <property type="molecule type" value="Genomic_DNA"/>
</dbReference>
<accession>A0ABD1Z897</accession>
<evidence type="ECO:0008006" key="4">
    <source>
        <dbReference type="Google" id="ProtNLM"/>
    </source>
</evidence>
<organism evidence="2 3">
    <name type="scientific">Riccia fluitans</name>
    <dbReference type="NCBI Taxonomy" id="41844"/>
    <lineage>
        <taxon>Eukaryota</taxon>
        <taxon>Viridiplantae</taxon>
        <taxon>Streptophyta</taxon>
        <taxon>Embryophyta</taxon>
        <taxon>Marchantiophyta</taxon>
        <taxon>Marchantiopsida</taxon>
        <taxon>Marchantiidae</taxon>
        <taxon>Marchantiales</taxon>
        <taxon>Ricciaceae</taxon>
        <taxon>Riccia</taxon>
    </lineage>
</organism>
<gene>
    <name evidence="2" type="ORF">R1flu_011603</name>
</gene>
<sequence length="198" mass="21813">MGSYAQLLFMLSMRMLFSFSCLLSEALAQDSPPPYVDDQWLNHGRDLTNDRWARAEELISPTSAGRLAKKWIFTADGDVTASPSIADGVIYFPDWSGSLFAVVEKTRALVWKRNMTALAATSLGTGNRTLFSRATPTIDGDRLLVSISGPCAVVALNRFTGDLLWGTVLDPHPYAITTMSGTAFEGYTSLRNQKLFYQ</sequence>
<reference evidence="2 3" key="1">
    <citation type="submission" date="2024-09" db="EMBL/GenBank/DDBJ databases">
        <title>Chromosome-scale assembly of Riccia fluitans.</title>
        <authorList>
            <person name="Paukszto L."/>
            <person name="Sawicki J."/>
            <person name="Karawczyk K."/>
            <person name="Piernik-Szablinska J."/>
            <person name="Szczecinska M."/>
            <person name="Mazdziarz M."/>
        </authorList>
    </citation>
    <scope>NUCLEOTIDE SEQUENCE [LARGE SCALE GENOMIC DNA]</scope>
    <source>
        <strain evidence="2">Rf_01</strain>
        <tissue evidence="2">Aerial parts of the thallus</tissue>
    </source>
</reference>
<protein>
    <recommendedName>
        <fullName evidence="4">Pyrrolo-quinoline quinone</fullName>
    </recommendedName>
</protein>
<keyword evidence="3" id="KW-1185">Reference proteome</keyword>
<dbReference type="SUPFAM" id="SSF50998">
    <property type="entry name" value="Quinoprotein alcohol dehydrogenase-like"/>
    <property type="match status" value="1"/>
</dbReference>
<dbReference type="PANTHER" id="PTHR32303:SF10">
    <property type="entry name" value="OUTER MEMBRANE PROTEIN ASSEMBLY FACTOR BAMB"/>
    <property type="match status" value="1"/>
</dbReference>
<dbReference type="AlphaFoldDB" id="A0ABD1Z897"/>
<dbReference type="InterPro" id="IPR011047">
    <property type="entry name" value="Quinoprotein_ADH-like_sf"/>
</dbReference>
<evidence type="ECO:0000256" key="1">
    <source>
        <dbReference type="SAM" id="SignalP"/>
    </source>
</evidence>
<feature type="chain" id="PRO_5044771989" description="Pyrrolo-quinoline quinone" evidence="1">
    <location>
        <begin position="29"/>
        <end position="198"/>
    </location>
</feature>
<keyword evidence="1" id="KW-0732">Signal</keyword>
<proteinExistence type="predicted"/>
<comment type="caution">
    <text evidence="2">The sequence shown here is derived from an EMBL/GenBank/DDBJ whole genome shotgun (WGS) entry which is preliminary data.</text>
</comment>